<gene>
    <name evidence="4" type="ORF">LCGC14_1429490</name>
</gene>
<dbReference type="GO" id="GO:0032259">
    <property type="term" value="P:methylation"/>
    <property type="evidence" value="ECO:0007669"/>
    <property type="project" value="UniProtKB-KW"/>
</dbReference>
<evidence type="ECO:0000313" key="4">
    <source>
        <dbReference type="EMBL" id="KKM71553.1"/>
    </source>
</evidence>
<dbReference type="PRINTS" id="PR00508">
    <property type="entry name" value="S21N4MTFRASE"/>
</dbReference>
<comment type="caution">
    <text evidence="4">The sequence shown here is derived from an EMBL/GenBank/DDBJ whole genome shotgun (WGS) entry which is preliminary data.</text>
</comment>
<sequence>MITLGVSKSLCGDSIEIMENFEPNSVHSIVSDIPYGIGFMGAEWDKFTAKGYQDFCFEWGSKAIQILKPGGYSTIFSAPRRYHRMVCGLEDAGFLIKDMINWEYGTGWPKNLDISLAINKDLGGSIKQGNMIIDPDGQSHDKRKKIGKPLTDYCYSGGIIEEEDLYEKVPTNVEALKWYGWGTGLKPAHEPIVLAQKPPEGTYAENVLKWGVGALNINACRINYDKNKEVDSRIYNREKNITRGHHENATLKYAPDGNGFPMYKPQKGRWPSNLLLDSTSAEMLDYQSGISGGSNPKHNNEIQRKGFSENGPFNDLSCGFDVNKGKGLANFGDKGGASRFFYCAKGFKNERNAGCENLYWEIDEKFKKITKKQYDLLPPKKRAKGNPISALKPINLMRYLVRLVTPPNGVVLDPFAGSGTTGIACIIEEFNYILIEKRKCFAEVIIPRRLKWWEEPSHWEILKDHPLLSKIQIKIQKKQNISLDTWF</sequence>
<feature type="domain" description="DNA methylase N-4/N-6" evidence="3">
    <location>
        <begin position="26"/>
        <end position="445"/>
    </location>
</feature>
<protein>
    <recommendedName>
        <fullName evidence="3">DNA methylase N-4/N-6 domain-containing protein</fullName>
    </recommendedName>
</protein>
<dbReference type="EMBL" id="LAZR01009615">
    <property type="protein sequence ID" value="KKM71553.1"/>
    <property type="molecule type" value="Genomic_DNA"/>
</dbReference>
<evidence type="ECO:0000256" key="2">
    <source>
        <dbReference type="ARBA" id="ARBA00022679"/>
    </source>
</evidence>
<reference evidence="4" key="1">
    <citation type="journal article" date="2015" name="Nature">
        <title>Complex archaea that bridge the gap between prokaryotes and eukaryotes.</title>
        <authorList>
            <person name="Spang A."/>
            <person name="Saw J.H."/>
            <person name="Jorgensen S.L."/>
            <person name="Zaremba-Niedzwiedzka K."/>
            <person name="Martijn J."/>
            <person name="Lind A.E."/>
            <person name="van Eijk R."/>
            <person name="Schleper C."/>
            <person name="Guy L."/>
            <person name="Ettema T.J."/>
        </authorList>
    </citation>
    <scope>NUCLEOTIDE SEQUENCE</scope>
</reference>
<keyword evidence="1" id="KW-0489">Methyltransferase</keyword>
<dbReference type="Pfam" id="PF01555">
    <property type="entry name" value="N6_N4_Mtase"/>
    <property type="match status" value="1"/>
</dbReference>
<keyword evidence="2" id="KW-0808">Transferase</keyword>
<name>A0A0F9JPB4_9ZZZZ</name>
<dbReference type="InterPro" id="IPR001091">
    <property type="entry name" value="RM_Methyltransferase"/>
</dbReference>
<dbReference type="Gene3D" id="3.40.50.150">
    <property type="entry name" value="Vaccinia Virus protein VP39"/>
    <property type="match status" value="2"/>
</dbReference>
<dbReference type="InterPro" id="IPR002941">
    <property type="entry name" value="DNA_methylase_N4/N6"/>
</dbReference>
<evidence type="ECO:0000256" key="1">
    <source>
        <dbReference type="ARBA" id="ARBA00022603"/>
    </source>
</evidence>
<proteinExistence type="predicted"/>
<evidence type="ECO:0000259" key="3">
    <source>
        <dbReference type="Pfam" id="PF01555"/>
    </source>
</evidence>
<dbReference type="SUPFAM" id="SSF53335">
    <property type="entry name" value="S-adenosyl-L-methionine-dependent methyltransferases"/>
    <property type="match status" value="1"/>
</dbReference>
<dbReference type="GO" id="GO:0008170">
    <property type="term" value="F:N-methyltransferase activity"/>
    <property type="evidence" value="ECO:0007669"/>
    <property type="project" value="InterPro"/>
</dbReference>
<organism evidence="4">
    <name type="scientific">marine sediment metagenome</name>
    <dbReference type="NCBI Taxonomy" id="412755"/>
    <lineage>
        <taxon>unclassified sequences</taxon>
        <taxon>metagenomes</taxon>
        <taxon>ecological metagenomes</taxon>
    </lineage>
</organism>
<dbReference type="InterPro" id="IPR029063">
    <property type="entry name" value="SAM-dependent_MTases_sf"/>
</dbReference>
<dbReference type="GO" id="GO:0003677">
    <property type="term" value="F:DNA binding"/>
    <property type="evidence" value="ECO:0007669"/>
    <property type="project" value="InterPro"/>
</dbReference>
<dbReference type="AlphaFoldDB" id="A0A0F9JPB4"/>
<accession>A0A0F9JPB4</accession>